<dbReference type="RefSeq" id="WP_064397768.1">
    <property type="nucleotide sequence ID" value="NZ_LQIR01000027.1"/>
</dbReference>
<sequence length="130" mass="13673">MTAAESGLIRAGGVVVLSGPALHSALQATLIAIRNRKLSGLPTLPYEALACELRAAMTADGHAAIAIGAVSDPVPVDEQPSVPLAEAAARLNISDRQARRRAPQLGGRRIAGRWFVDQLALRQHIEGRQA</sequence>
<proteinExistence type="predicted"/>
<comment type="caution">
    <text evidence="1">The sequence shown here is derived from an EMBL/GenBank/DDBJ whole genome shotgun (WGS) entry which is preliminary data.</text>
</comment>
<dbReference type="AlphaFoldDB" id="A0A101A4U5"/>
<dbReference type="EMBL" id="LQIR01000027">
    <property type="protein sequence ID" value="KUI13604.1"/>
    <property type="molecule type" value="Genomic_DNA"/>
</dbReference>
<keyword evidence="2" id="KW-1185">Reference proteome</keyword>
<evidence type="ECO:0000313" key="1">
    <source>
        <dbReference type="EMBL" id="KUI13604.1"/>
    </source>
</evidence>
<reference evidence="1 2" key="1">
    <citation type="submission" date="2016-01" db="EMBL/GenBank/DDBJ databases">
        <authorList>
            <consortium name="TB Trials Study Group"/>
            <person name="Sutton G."/>
            <person name="Brinkac L."/>
            <person name="Sanka R."/>
            <person name="Adams M."/>
            <person name="Lau E.L."/>
            <person name="Macaden R."/>
            <person name="Grewal H.M.S."/>
        </authorList>
    </citation>
    <scope>NUCLEOTIDE SEQUENCE [LARGE SCALE GENOMIC DNA]</scope>
    <source>
        <strain evidence="1 2">IS-1744</strain>
    </source>
</reference>
<protein>
    <submittedName>
        <fullName evidence="1">Uncharacterized protein</fullName>
    </submittedName>
</protein>
<evidence type="ECO:0000313" key="2">
    <source>
        <dbReference type="Proteomes" id="UP000053707"/>
    </source>
</evidence>
<name>A0A101A4U5_9MYCO</name>
<dbReference type="Proteomes" id="UP000053707">
    <property type="component" value="Unassembled WGS sequence"/>
</dbReference>
<organism evidence="1 2">
    <name type="scientific">Mycobacterium lehmannii</name>
    <dbReference type="NCBI Taxonomy" id="2048550"/>
    <lineage>
        <taxon>Bacteria</taxon>
        <taxon>Bacillati</taxon>
        <taxon>Actinomycetota</taxon>
        <taxon>Actinomycetes</taxon>
        <taxon>Mycobacteriales</taxon>
        <taxon>Mycobacteriaceae</taxon>
        <taxon>Mycobacterium</taxon>
    </lineage>
</organism>
<gene>
    <name evidence="1" type="ORF">AU192_04160</name>
</gene>
<accession>A0A101A4U5</accession>